<organism evidence="2 3">
    <name type="scientific">Kluyveromyces marxianus</name>
    <name type="common">Yeast</name>
    <name type="synonym">Candida kefyr</name>
    <dbReference type="NCBI Taxonomy" id="4911"/>
    <lineage>
        <taxon>Eukaryota</taxon>
        <taxon>Fungi</taxon>
        <taxon>Dikarya</taxon>
        <taxon>Ascomycota</taxon>
        <taxon>Saccharomycotina</taxon>
        <taxon>Saccharomycetes</taxon>
        <taxon>Saccharomycetales</taxon>
        <taxon>Saccharomycetaceae</taxon>
        <taxon>Kluyveromyces</taxon>
    </lineage>
</organism>
<dbReference type="Proteomes" id="UP000422736">
    <property type="component" value="Chromosome 2"/>
</dbReference>
<dbReference type="EMBL" id="CP015055">
    <property type="protein sequence ID" value="QGN14277.1"/>
    <property type="molecule type" value="Genomic_DNA"/>
</dbReference>
<keyword evidence="3" id="KW-1185">Reference proteome</keyword>
<feature type="region of interest" description="Disordered" evidence="1">
    <location>
        <begin position="1"/>
        <end position="48"/>
    </location>
</feature>
<feature type="compositionally biased region" description="Polar residues" evidence="1">
    <location>
        <begin position="39"/>
        <end position="48"/>
    </location>
</feature>
<feature type="compositionally biased region" description="Basic and acidic residues" evidence="1">
    <location>
        <begin position="208"/>
        <end position="227"/>
    </location>
</feature>
<gene>
    <name evidence="2" type="primary">SNF6</name>
    <name evidence="2" type="ORF">FIM1_934</name>
</gene>
<evidence type="ECO:0000256" key="1">
    <source>
        <dbReference type="SAM" id="MobiDB-lite"/>
    </source>
</evidence>
<protein>
    <submittedName>
        <fullName evidence="2">Protein SNF6</fullName>
    </submittedName>
</protein>
<proteinExistence type="predicted"/>
<dbReference type="InterPro" id="IPR059172">
    <property type="entry name" value="SNF6"/>
</dbReference>
<reference evidence="2 3" key="2">
    <citation type="submission" date="2019-11" db="EMBL/GenBank/DDBJ databases">
        <authorList>
            <person name="Lu H."/>
        </authorList>
    </citation>
    <scope>NUCLEOTIDE SEQUENCE [LARGE SCALE GENOMIC DNA]</scope>
    <source>
        <strain evidence="2 3">FIM1</strain>
    </source>
</reference>
<name>A0ABX6ERC1_KLUMA</name>
<evidence type="ECO:0000313" key="2">
    <source>
        <dbReference type="EMBL" id="QGN14277.1"/>
    </source>
</evidence>
<accession>A0ABX6ERC1</accession>
<sequence length="289" mass="33421">MSVPGRKRKNRKSVRQGLEGHRQNRGTDQRYAPGRRESVSSNRVQATNVGSMLHDESDVISFRQCLKNEVIASSRLLDLLTTQAIPLDKIQPPEMFPKGALEFMMQQLETQKRIIEDARRISESKVAAATQLDDNVRFYKEGIDVLADKLYDPETVKRVESEFRDKFKLQITSGNVVFHKNKFSQLSSNRTKAPSDYWEKYKRRLEEQKEEERRIKEQEEERKRQEEMALSVDPISSDLTSAAKNDEVEQQQLSVPDPNDPNLLDDVFGEEPFQNDFDDGFGDLDTAFF</sequence>
<feature type="compositionally biased region" description="Low complexity" evidence="1">
    <location>
        <begin position="256"/>
        <end position="266"/>
    </location>
</feature>
<feature type="region of interest" description="Disordered" evidence="1">
    <location>
        <begin position="208"/>
        <end position="279"/>
    </location>
</feature>
<reference evidence="2 3" key="1">
    <citation type="submission" date="2016-03" db="EMBL/GenBank/DDBJ databases">
        <title>How can Kluyveromyces marxianus grow so fast - potential evolutionary course in Saccharomyces Complex revealed by comparative genomics.</title>
        <authorList>
            <person name="Mo W."/>
            <person name="Lu W."/>
            <person name="Yang X."/>
            <person name="Qi J."/>
            <person name="Lv H."/>
        </authorList>
    </citation>
    <scope>NUCLEOTIDE SEQUENCE [LARGE SCALE GENOMIC DNA]</scope>
    <source>
        <strain evidence="2 3">FIM1</strain>
    </source>
</reference>
<feature type="compositionally biased region" description="Basic residues" evidence="1">
    <location>
        <begin position="1"/>
        <end position="14"/>
    </location>
</feature>
<feature type="compositionally biased region" description="Basic and acidic residues" evidence="1">
    <location>
        <begin position="18"/>
        <end position="38"/>
    </location>
</feature>
<dbReference type="CDD" id="cd22571">
    <property type="entry name" value="SNF6"/>
    <property type="match status" value="1"/>
</dbReference>
<evidence type="ECO:0000313" key="3">
    <source>
        <dbReference type="Proteomes" id="UP000422736"/>
    </source>
</evidence>